<keyword evidence="3" id="KW-1185">Reference proteome</keyword>
<dbReference type="OrthoDB" id="4156595at2759"/>
<accession>A0A420XWQ7</accession>
<name>A0A420XWQ7_9PEZI</name>
<evidence type="ECO:0000256" key="1">
    <source>
        <dbReference type="SAM" id="Phobius"/>
    </source>
</evidence>
<gene>
    <name evidence="2" type="ORF">DL546_001138</name>
</gene>
<protein>
    <submittedName>
        <fullName evidence="2">Uncharacterized protein</fullName>
    </submittedName>
</protein>
<sequence length="150" mass="17595">MMKPTNVPVAPNQGEAPKQSLLHKLILTPAIFVSFLISLVIVDIRYTIMRSHFHPEDYTTRLPRWLHRLLYSYQPYQYVRVGKDGKPTKDQSGHEFFYHSKQKKLMKMEVDDAFQIRGTVLAVLGILGLVAVWCSWRVSTWIFRTFGLWR</sequence>
<reference evidence="2 3" key="1">
    <citation type="submission" date="2018-08" db="EMBL/GenBank/DDBJ databases">
        <title>Draft genome of the lignicolous fungus Coniochaeta pulveracea.</title>
        <authorList>
            <person name="Borstlap C.J."/>
            <person name="De Witt R.N."/>
            <person name="Botha A."/>
            <person name="Volschenk H."/>
        </authorList>
    </citation>
    <scope>NUCLEOTIDE SEQUENCE [LARGE SCALE GENOMIC DNA]</scope>
    <source>
        <strain evidence="2 3">CAB683</strain>
    </source>
</reference>
<proteinExistence type="predicted"/>
<evidence type="ECO:0000313" key="3">
    <source>
        <dbReference type="Proteomes" id="UP000275385"/>
    </source>
</evidence>
<feature type="transmembrane region" description="Helical" evidence="1">
    <location>
        <begin position="114"/>
        <end position="138"/>
    </location>
</feature>
<keyword evidence="1" id="KW-0472">Membrane</keyword>
<dbReference type="AlphaFoldDB" id="A0A420XWQ7"/>
<keyword evidence="1" id="KW-0812">Transmembrane</keyword>
<comment type="caution">
    <text evidence="2">The sequence shown here is derived from an EMBL/GenBank/DDBJ whole genome shotgun (WGS) entry which is preliminary data.</text>
</comment>
<organism evidence="2 3">
    <name type="scientific">Coniochaeta pulveracea</name>
    <dbReference type="NCBI Taxonomy" id="177199"/>
    <lineage>
        <taxon>Eukaryota</taxon>
        <taxon>Fungi</taxon>
        <taxon>Dikarya</taxon>
        <taxon>Ascomycota</taxon>
        <taxon>Pezizomycotina</taxon>
        <taxon>Sordariomycetes</taxon>
        <taxon>Sordariomycetidae</taxon>
        <taxon>Coniochaetales</taxon>
        <taxon>Coniochaetaceae</taxon>
        <taxon>Coniochaeta</taxon>
    </lineage>
</organism>
<dbReference type="EMBL" id="QVQW01000120">
    <property type="protein sequence ID" value="RKU40113.1"/>
    <property type="molecule type" value="Genomic_DNA"/>
</dbReference>
<feature type="transmembrane region" description="Helical" evidence="1">
    <location>
        <begin position="20"/>
        <end position="42"/>
    </location>
</feature>
<evidence type="ECO:0000313" key="2">
    <source>
        <dbReference type="EMBL" id="RKU40113.1"/>
    </source>
</evidence>
<dbReference type="Proteomes" id="UP000275385">
    <property type="component" value="Unassembled WGS sequence"/>
</dbReference>
<keyword evidence="1" id="KW-1133">Transmembrane helix</keyword>